<dbReference type="InterPro" id="IPR006121">
    <property type="entry name" value="HMA_dom"/>
</dbReference>
<proteinExistence type="inferred from homology"/>
<dbReference type="InterPro" id="IPR036163">
    <property type="entry name" value="HMA_dom_sf"/>
</dbReference>
<dbReference type="AlphaFoldDB" id="A0A445J0J8"/>
<dbReference type="Pfam" id="PF00403">
    <property type="entry name" value="HMA"/>
    <property type="match status" value="1"/>
</dbReference>
<accession>A0A445J0J8</accession>
<evidence type="ECO:0000256" key="4">
    <source>
        <dbReference type="ARBA" id="ARBA00023289"/>
    </source>
</evidence>
<dbReference type="PANTHER" id="PTHR45811:SF38">
    <property type="entry name" value="HEAVY METAL-ASSOCIATED DOMAIN PROTEIN"/>
    <property type="match status" value="1"/>
</dbReference>
<dbReference type="PANTHER" id="PTHR45811">
    <property type="entry name" value="COPPER TRANSPORT PROTEIN FAMILY-RELATED"/>
    <property type="match status" value="1"/>
</dbReference>
<dbReference type="EMBL" id="QZWG01000009">
    <property type="protein sequence ID" value="RZB91865.1"/>
    <property type="molecule type" value="Genomic_DNA"/>
</dbReference>
<protein>
    <submittedName>
        <fullName evidence="7">Heavy metal-associated isoprenylated plant protein 39 isoform B</fullName>
    </submittedName>
</protein>
<evidence type="ECO:0000256" key="2">
    <source>
        <dbReference type="ARBA" id="ARBA00022723"/>
    </source>
</evidence>
<organism evidence="7 8">
    <name type="scientific">Glycine soja</name>
    <name type="common">Wild soybean</name>
    <dbReference type="NCBI Taxonomy" id="3848"/>
    <lineage>
        <taxon>Eukaryota</taxon>
        <taxon>Viridiplantae</taxon>
        <taxon>Streptophyta</taxon>
        <taxon>Embryophyta</taxon>
        <taxon>Tracheophyta</taxon>
        <taxon>Spermatophyta</taxon>
        <taxon>Magnoliopsida</taxon>
        <taxon>eudicotyledons</taxon>
        <taxon>Gunneridae</taxon>
        <taxon>Pentapetalae</taxon>
        <taxon>rosids</taxon>
        <taxon>fabids</taxon>
        <taxon>Fabales</taxon>
        <taxon>Fabaceae</taxon>
        <taxon>Papilionoideae</taxon>
        <taxon>50 kb inversion clade</taxon>
        <taxon>NPAAA clade</taxon>
        <taxon>indigoferoid/millettioid clade</taxon>
        <taxon>Phaseoleae</taxon>
        <taxon>Glycine</taxon>
        <taxon>Glycine subgen. Soja</taxon>
    </lineage>
</organism>
<dbReference type="GO" id="GO:0046872">
    <property type="term" value="F:metal ion binding"/>
    <property type="evidence" value="ECO:0007669"/>
    <property type="project" value="UniProtKB-KW"/>
</dbReference>
<dbReference type="SUPFAM" id="SSF55008">
    <property type="entry name" value="HMA, heavy metal-associated domain"/>
    <property type="match status" value="1"/>
</dbReference>
<dbReference type="Gene3D" id="3.30.70.100">
    <property type="match status" value="1"/>
</dbReference>
<keyword evidence="4" id="KW-0636">Prenylation</keyword>
<keyword evidence="3" id="KW-0449">Lipoprotein</keyword>
<evidence type="ECO:0000256" key="3">
    <source>
        <dbReference type="ARBA" id="ARBA00023288"/>
    </source>
</evidence>
<evidence type="ECO:0000256" key="1">
    <source>
        <dbReference type="ARBA" id="ARBA00022481"/>
    </source>
</evidence>
<gene>
    <name evidence="7" type="ORF">D0Y65_024036</name>
</gene>
<name>A0A445J0J8_GLYSO</name>
<comment type="caution">
    <text evidence="7">The sequence shown here is derived from an EMBL/GenBank/DDBJ whole genome shotgun (WGS) entry which is preliminary data.</text>
</comment>
<keyword evidence="1" id="KW-0488">Methylation</keyword>
<evidence type="ECO:0000259" key="6">
    <source>
        <dbReference type="PROSITE" id="PS50846"/>
    </source>
</evidence>
<dbReference type="PROSITE" id="PS50846">
    <property type="entry name" value="HMA_2"/>
    <property type="match status" value="1"/>
</dbReference>
<comment type="similarity">
    <text evidence="5">Belongs to the HIPP family.</text>
</comment>
<keyword evidence="8" id="KW-1185">Reference proteome</keyword>
<evidence type="ECO:0000313" key="7">
    <source>
        <dbReference type="EMBL" id="RZB91865.1"/>
    </source>
</evidence>
<keyword evidence="2" id="KW-0479">Metal-binding</keyword>
<reference evidence="7 8" key="1">
    <citation type="submission" date="2018-09" db="EMBL/GenBank/DDBJ databases">
        <title>A high-quality reference genome of wild soybean provides a powerful tool to mine soybean genomes.</title>
        <authorList>
            <person name="Xie M."/>
            <person name="Chung C.Y.L."/>
            <person name="Li M.-W."/>
            <person name="Wong F.-L."/>
            <person name="Chan T.-F."/>
            <person name="Lam H.-M."/>
        </authorList>
    </citation>
    <scope>NUCLEOTIDE SEQUENCE [LARGE SCALE GENOMIC DNA]</scope>
    <source>
        <strain evidence="8">cv. W05</strain>
        <tissue evidence="7">Hypocotyl of etiolated seedlings</tissue>
    </source>
</reference>
<dbReference type="InterPro" id="IPR051863">
    <property type="entry name" value="HIPP"/>
</dbReference>
<feature type="domain" description="HMA" evidence="6">
    <location>
        <begin position="85"/>
        <end position="152"/>
    </location>
</feature>
<evidence type="ECO:0000313" key="8">
    <source>
        <dbReference type="Proteomes" id="UP000289340"/>
    </source>
</evidence>
<evidence type="ECO:0000256" key="5">
    <source>
        <dbReference type="ARBA" id="ARBA00024045"/>
    </source>
</evidence>
<sequence length="192" mass="21878">MPPSRGTSLWYLERRWCLRVFGGCGTWNWPVVRVFCGEGGIWLMFHGDKSITGAHLLCYPGAFNMTTGSLHWELLQRARKATDNLQKVVLKVGLHDDRIKRKVMRTASGLSGVESVSIDMKDEKMTLLGNIDPVNAVCKLRKCCQTEIVTVGPAKEDKEKEKVEPVKEPVPLKLYDAYPYYYQMTPPLYMYS</sequence>
<dbReference type="Proteomes" id="UP000289340">
    <property type="component" value="Chromosome 9"/>
</dbReference>